<dbReference type="PANTHER" id="PTHR11645:SF49">
    <property type="entry name" value="PYRROLINE-5-CARBOXYLATE REDUCTASE 1"/>
    <property type="match status" value="1"/>
</dbReference>
<evidence type="ECO:0000256" key="1">
    <source>
        <dbReference type="ARBA" id="ARBA00004496"/>
    </source>
</evidence>
<keyword evidence="4 9" id="KW-0028">Amino-acid biosynthesis</keyword>
<evidence type="ECO:0000313" key="15">
    <source>
        <dbReference type="EMBL" id="MBS4199584.1"/>
    </source>
</evidence>
<name>A0A942TNU2_9BACI</name>
<dbReference type="AlphaFoldDB" id="A0A942TNU2"/>
<evidence type="ECO:0000256" key="4">
    <source>
        <dbReference type="ARBA" id="ARBA00022605"/>
    </source>
</evidence>
<keyword evidence="5 9" id="KW-0641">Proline biosynthesis</keyword>
<evidence type="ECO:0000256" key="9">
    <source>
        <dbReference type="HAMAP-Rule" id="MF_01925"/>
    </source>
</evidence>
<dbReference type="InterPro" id="IPR036291">
    <property type="entry name" value="NAD(P)-bd_dom_sf"/>
</dbReference>
<comment type="similarity">
    <text evidence="2 9 12">Belongs to the pyrroline-5-carboxylate reductase family.</text>
</comment>
<evidence type="ECO:0000256" key="8">
    <source>
        <dbReference type="ARBA" id="ARBA00058118"/>
    </source>
</evidence>
<feature type="binding site" evidence="11">
    <location>
        <begin position="69"/>
        <end position="72"/>
    </location>
    <ligand>
        <name>NADP(+)</name>
        <dbReference type="ChEBI" id="CHEBI:58349"/>
    </ligand>
</feature>
<evidence type="ECO:0000256" key="5">
    <source>
        <dbReference type="ARBA" id="ARBA00022650"/>
    </source>
</evidence>
<dbReference type="GO" id="GO:0055129">
    <property type="term" value="P:L-proline biosynthetic process"/>
    <property type="evidence" value="ECO:0007669"/>
    <property type="project" value="UniProtKB-UniRule"/>
</dbReference>
<evidence type="ECO:0000256" key="11">
    <source>
        <dbReference type="PIRSR" id="PIRSR000193-1"/>
    </source>
</evidence>
<evidence type="ECO:0000256" key="6">
    <source>
        <dbReference type="ARBA" id="ARBA00022857"/>
    </source>
</evidence>
<dbReference type="Gene3D" id="1.10.3730.10">
    <property type="entry name" value="ProC C-terminal domain-like"/>
    <property type="match status" value="1"/>
</dbReference>
<comment type="pathway">
    <text evidence="9 12">Amino-acid biosynthesis; L-proline biosynthesis; L-proline from L-glutamate 5-semialdehyde: step 1/1.</text>
</comment>
<organism evidence="15 16">
    <name type="scientific">Lederbergia citrisecunda</name>
    <dbReference type="NCBI Taxonomy" id="2833583"/>
    <lineage>
        <taxon>Bacteria</taxon>
        <taxon>Bacillati</taxon>
        <taxon>Bacillota</taxon>
        <taxon>Bacilli</taxon>
        <taxon>Bacillales</taxon>
        <taxon>Bacillaceae</taxon>
        <taxon>Lederbergia</taxon>
    </lineage>
</organism>
<comment type="function">
    <text evidence="8 9">Catalyzes the reduction of 1-pyrroline-5-carboxylate (PCA) to L-proline.</text>
</comment>
<dbReference type="Pfam" id="PF03807">
    <property type="entry name" value="F420_oxidored"/>
    <property type="match status" value="1"/>
</dbReference>
<dbReference type="FunFam" id="1.10.3730.10:FF:000001">
    <property type="entry name" value="Pyrroline-5-carboxylate reductase"/>
    <property type="match status" value="1"/>
</dbReference>
<dbReference type="RefSeq" id="WP_213110255.1">
    <property type="nucleotide sequence ID" value="NZ_JAGYPJ010000001.1"/>
</dbReference>
<evidence type="ECO:0000256" key="7">
    <source>
        <dbReference type="ARBA" id="ARBA00023002"/>
    </source>
</evidence>
<comment type="catalytic activity">
    <reaction evidence="9">
        <text>L-proline + NAD(+) = (S)-1-pyrroline-5-carboxylate + NADH + 2 H(+)</text>
        <dbReference type="Rhea" id="RHEA:14105"/>
        <dbReference type="ChEBI" id="CHEBI:15378"/>
        <dbReference type="ChEBI" id="CHEBI:17388"/>
        <dbReference type="ChEBI" id="CHEBI:57540"/>
        <dbReference type="ChEBI" id="CHEBI:57945"/>
        <dbReference type="ChEBI" id="CHEBI:60039"/>
        <dbReference type="EC" id="1.5.1.2"/>
    </reaction>
</comment>
<dbReference type="NCBIfam" id="TIGR00112">
    <property type="entry name" value="proC"/>
    <property type="match status" value="1"/>
</dbReference>
<dbReference type="InterPro" id="IPR000304">
    <property type="entry name" value="Pyrroline-COOH_reductase"/>
</dbReference>
<dbReference type="GO" id="GO:0004735">
    <property type="term" value="F:pyrroline-5-carboxylate reductase activity"/>
    <property type="evidence" value="ECO:0007669"/>
    <property type="project" value="UniProtKB-UniRule"/>
</dbReference>
<keyword evidence="6 9" id="KW-0521">NADP</keyword>
<evidence type="ECO:0000259" key="13">
    <source>
        <dbReference type="Pfam" id="PF03807"/>
    </source>
</evidence>
<feature type="domain" description="Pyrroline-5-carboxylate reductase dimerisation" evidence="14">
    <location>
        <begin position="161"/>
        <end position="265"/>
    </location>
</feature>
<evidence type="ECO:0000256" key="10">
    <source>
        <dbReference type="NCBIfam" id="TIGR00112"/>
    </source>
</evidence>
<dbReference type="Pfam" id="PF14748">
    <property type="entry name" value="P5CR_dimer"/>
    <property type="match status" value="1"/>
</dbReference>
<dbReference type="EC" id="1.5.1.2" evidence="9 10"/>
<keyword evidence="7 9" id="KW-0560">Oxidoreductase</keyword>
<dbReference type="SUPFAM" id="SSF48179">
    <property type="entry name" value="6-phosphogluconate dehydrogenase C-terminal domain-like"/>
    <property type="match status" value="1"/>
</dbReference>
<dbReference type="GO" id="GO:0005737">
    <property type="term" value="C:cytoplasm"/>
    <property type="evidence" value="ECO:0007669"/>
    <property type="project" value="UniProtKB-SubCell"/>
</dbReference>
<dbReference type="InterPro" id="IPR008927">
    <property type="entry name" value="6-PGluconate_DH-like_C_sf"/>
</dbReference>
<dbReference type="EMBL" id="JAGYPJ010000001">
    <property type="protein sequence ID" value="MBS4199584.1"/>
    <property type="molecule type" value="Genomic_DNA"/>
</dbReference>
<feature type="domain" description="Pyrroline-5-carboxylate reductase catalytic N-terminal" evidence="13">
    <location>
        <begin position="2"/>
        <end position="98"/>
    </location>
</feature>
<dbReference type="InterPro" id="IPR029036">
    <property type="entry name" value="P5CR_dimer"/>
</dbReference>
<dbReference type="PIRSF" id="PIRSF000193">
    <property type="entry name" value="Pyrrol-5-carb_rd"/>
    <property type="match status" value="1"/>
</dbReference>
<accession>A0A942TNU2</accession>
<keyword evidence="16" id="KW-1185">Reference proteome</keyword>
<evidence type="ECO:0000256" key="12">
    <source>
        <dbReference type="RuleBase" id="RU003903"/>
    </source>
</evidence>
<dbReference type="InterPro" id="IPR028939">
    <property type="entry name" value="P5C_Rdtase_cat_N"/>
</dbReference>
<comment type="caution">
    <text evidence="15">The sequence shown here is derived from an EMBL/GenBank/DDBJ whole genome shotgun (WGS) entry which is preliminary data.</text>
</comment>
<evidence type="ECO:0000256" key="2">
    <source>
        <dbReference type="ARBA" id="ARBA00005525"/>
    </source>
</evidence>
<dbReference type="Gene3D" id="3.40.50.720">
    <property type="entry name" value="NAD(P)-binding Rossmann-like Domain"/>
    <property type="match status" value="1"/>
</dbReference>
<comment type="catalytic activity">
    <reaction evidence="9 12">
        <text>L-proline + NADP(+) = (S)-1-pyrroline-5-carboxylate + NADPH + 2 H(+)</text>
        <dbReference type="Rhea" id="RHEA:14109"/>
        <dbReference type="ChEBI" id="CHEBI:15378"/>
        <dbReference type="ChEBI" id="CHEBI:17388"/>
        <dbReference type="ChEBI" id="CHEBI:57783"/>
        <dbReference type="ChEBI" id="CHEBI:58349"/>
        <dbReference type="ChEBI" id="CHEBI:60039"/>
        <dbReference type="EC" id="1.5.1.2"/>
    </reaction>
</comment>
<dbReference type="SUPFAM" id="SSF51735">
    <property type="entry name" value="NAD(P)-binding Rossmann-fold domains"/>
    <property type="match status" value="1"/>
</dbReference>
<protein>
    <recommendedName>
        <fullName evidence="9 10">Pyrroline-5-carboxylate reductase</fullName>
        <shortName evidence="9">P5C reductase</shortName>
        <shortName evidence="9">P5CR</shortName>
        <ecNumber evidence="9 10">1.5.1.2</ecNumber>
    </recommendedName>
    <alternativeName>
        <fullName evidence="9">PCA reductase</fullName>
    </alternativeName>
</protein>
<evidence type="ECO:0000259" key="14">
    <source>
        <dbReference type="Pfam" id="PF14748"/>
    </source>
</evidence>
<dbReference type="Proteomes" id="UP000682713">
    <property type="component" value="Unassembled WGS sequence"/>
</dbReference>
<proteinExistence type="inferred from homology"/>
<dbReference type="PROSITE" id="PS00521">
    <property type="entry name" value="P5CR"/>
    <property type="match status" value="1"/>
</dbReference>
<sequence>MKISFIGAGSIAEAMIAGLIEKNICNRENICITNRNNKLKMTELEEKFGISTTYDMNELIHNADMVIFAVKPKDANEALDKIRPYISENTFFVSVMAGISIEFITDKLKTNCAIARAMPNTSASVGKSATAITFNPFASNRQKEMALSIFSAIGITEEVEERQMDAITALSGSGPAYFYYMVEAMERAAEQFGLEKDTSNKLIIQTLLGAAEMLSVSGKKAADLRQEVTSPGGTTEAGISVLQQTEMQEAFVACIQAAYEQSKQLGIMYESKIT</sequence>
<comment type="subcellular location">
    <subcellularLocation>
        <location evidence="1 9">Cytoplasm</location>
    </subcellularLocation>
</comment>
<reference evidence="15 16" key="1">
    <citation type="submission" date="2021-05" db="EMBL/GenBank/DDBJ databases">
        <title>Novel Bacillus species.</title>
        <authorList>
            <person name="Liu G."/>
        </authorList>
    </citation>
    <scope>NUCLEOTIDE SEQUENCE [LARGE SCALE GENOMIC DNA]</scope>
    <source>
        <strain evidence="15 16">FJAT-49732</strain>
    </source>
</reference>
<keyword evidence="3 9" id="KW-0963">Cytoplasm</keyword>
<dbReference type="HAMAP" id="MF_01925">
    <property type="entry name" value="P5C_reductase"/>
    <property type="match status" value="1"/>
</dbReference>
<dbReference type="InterPro" id="IPR053790">
    <property type="entry name" value="P5CR-like_CS"/>
</dbReference>
<evidence type="ECO:0000256" key="3">
    <source>
        <dbReference type="ARBA" id="ARBA00022490"/>
    </source>
</evidence>
<gene>
    <name evidence="9 15" type="primary">proC</name>
    <name evidence="15" type="ORF">KHA93_07945</name>
</gene>
<dbReference type="FunFam" id="3.40.50.720:FF:000190">
    <property type="entry name" value="Pyrroline-5-carboxylate reductase"/>
    <property type="match status" value="1"/>
</dbReference>
<dbReference type="PANTHER" id="PTHR11645">
    <property type="entry name" value="PYRROLINE-5-CARBOXYLATE REDUCTASE"/>
    <property type="match status" value="1"/>
</dbReference>
<evidence type="ECO:0000313" key="16">
    <source>
        <dbReference type="Proteomes" id="UP000682713"/>
    </source>
</evidence>